<name>A0A4P7NJ68_PYROR</name>
<dbReference type="SUPFAM" id="SSF48264">
    <property type="entry name" value="Cytochrome P450"/>
    <property type="match status" value="1"/>
</dbReference>
<feature type="binding site" description="axial binding residue" evidence="5">
    <location>
        <position position="501"/>
    </location>
    <ligand>
        <name>heme</name>
        <dbReference type="ChEBI" id="CHEBI:30413"/>
    </ligand>
    <ligandPart>
        <name>Fe</name>
        <dbReference type="ChEBI" id="CHEBI:18248"/>
    </ligandPart>
</feature>
<keyword evidence="6" id="KW-0503">Monooxygenase</keyword>
<keyword evidence="7" id="KW-0472">Membrane</keyword>
<dbReference type="InterPro" id="IPR001128">
    <property type="entry name" value="Cyt_P450"/>
</dbReference>
<evidence type="ECO:0000313" key="8">
    <source>
        <dbReference type="EMBL" id="QBZ62032.1"/>
    </source>
</evidence>
<evidence type="ECO:0000256" key="6">
    <source>
        <dbReference type="RuleBase" id="RU000461"/>
    </source>
</evidence>
<dbReference type="GO" id="GO:0020037">
    <property type="term" value="F:heme binding"/>
    <property type="evidence" value="ECO:0007669"/>
    <property type="project" value="InterPro"/>
</dbReference>
<feature type="transmembrane region" description="Helical" evidence="7">
    <location>
        <begin position="20"/>
        <end position="40"/>
    </location>
</feature>
<dbReference type="InterPro" id="IPR017972">
    <property type="entry name" value="Cyt_P450_CS"/>
</dbReference>
<gene>
    <name evidence="8" type="ORF">PoMZ_10906</name>
</gene>
<dbReference type="EMBL" id="CP034208">
    <property type="protein sequence ID" value="QBZ62032.1"/>
    <property type="molecule type" value="Genomic_DNA"/>
</dbReference>
<reference evidence="8 9" key="1">
    <citation type="journal article" date="2019" name="Mol. Biol. Evol.">
        <title>Blast fungal genomes show frequent chromosomal changes, gene gains and losses, and effector gene turnover.</title>
        <authorList>
            <person name="Gomez Luciano L.B."/>
            <person name="Jason Tsai I."/>
            <person name="Chuma I."/>
            <person name="Tosa Y."/>
            <person name="Chen Y.H."/>
            <person name="Li J.Y."/>
            <person name="Li M.Y."/>
            <person name="Jade Lu M.Y."/>
            <person name="Nakayashiki H."/>
            <person name="Li W.H."/>
        </authorList>
    </citation>
    <scope>NUCLEOTIDE SEQUENCE [LARGE SCALE GENOMIC DNA]</scope>
    <source>
        <strain evidence="8">MZ5-1-6</strain>
    </source>
</reference>
<accession>A0A4P7NJ68</accession>
<dbReference type="GO" id="GO:0016705">
    <property type="term" value="F:oxidoreductase activity, acting on paired donors, with incorporation or reduction of molecular oxygen"/>
    <property type="evidence" value="ECO:0007669"/>
    <property type="project" value="InterPro"/>
</dbReference>
<dbReference type="VEuPathDB" id="FungiDB:M_BR32_EuGene_00030501"/>
<comment type="cofactor">
    <cofactor evidence="5">
        <name>heme</name>
        <dbReference type="ChEBI" id="CHEBI:30413"/>
    </cofactor>
</comment>
<evidence type="ECO:0000256" key="2">
    <source>
        <dbReference type="ARBA" id="ARBA00022723"/>
    </source>
</evidence>
<proteinExistence type="inferred from homology"/>
<evidence type="ECO:0008006" key="10">
    <source>
        <dbReference type="Google" id="ProtNLM"/>
    </source>
</evidence>
<evidence type="ECO:0000313" key="9">
    <source>
        <dbReference type="Proteomes" id="UP000294847"/>
    </source>
</evidence>
<dbReference type="PRINTS" id="PR00463">
    <property type="entry name" value="EP450I"/>
</dbReference>
<dbReference type="InterPro" id="IPR002401">
    <property type="entry name" value="Cyt_P450_E_grp-I"/>
</dbReference>
<evidence type="ECO:0000256" key="3">
    <source>
        <dbReference type="ARBA" id="ARBA00023002"/>
    </source>
</evidence>
<dbReference type="Gene3D" id="1.10.630.10">
    <property type="entry name" value="Cytochrome P450"/>
    <property type="match status" value="1"/>
</dbReference>
<keyword evidence="3 6" id="KW-0560">Oxidoreductase</keyword>
<evidence type="ECO:0000256" key="1">
    <source>
        <dbReference type="ARBA" id="ARBA00010617"/>
    </source>
</evidence>
<comment type="similarity">
    <text evidence="1 6">Belongs to the cytochrome P450 family.</text>
</comment>
<dbReference type="PANTHER" id="PTHR46300">
    <property type="entry name" value="P450, PUTATIVE (EUROFUNG)-RELATED-RELATED"/>
    <property type="match status" value="1"/>
</dbReference>
<dbReference type="GO" id="GO:0005506">
    <property type="term" value="F:iron ion binding"/>
    <property type="evidence" value="ECO:0007669"/>
    <property type="project" value="InterPro"/>
</dbReference>
<dbReference type="InterPro" id="IPR036396">
    <property type="entry name" value="Cyt_P450_sf"/>
</dbReference>
<sequence length="576" mass="64625">MMTSTAGPYATTSLLNIGAVLVGLILVCKLASVVPSLRLGGWLSLVRRRKLPLPPGPPRNFFLGHYRTVPFEAPFKKYAEWGKQYRLGYLIKGSNIESDVLFFSAFGRPWMVLNSLEAAVDLLEKRGHKYSDRPRFVLWELMGWAPTLTWLRWSPKMLQHRRMLQPPFSRSRVGQFKPVQKREAVRAALCMVRDPEHWAKAATRFAVGVVLDISYGIELKWTGSCNNNNPYVALLDDASTAIGNAGPPASSIVDRWPLTRHLPAWLPFMERLRYARKWRSAIVQVTNFPFSAALREMLSTSIEKTTKPSFVRERLDVFRRNQQAGVDNDFGMDDIKGSAATILIAGSDTTATTVRLFILYMMQNPRVQKRARTEIDRAIGTTTPTEMRRLPTWGDMNKLPYLALVLQEVYRSNPLSPLGIPHATLEDDEYRGMLIPKGTVVYPNAWAMAHDPLVYSAPDEFLPERYMPRGSITIGQTKDDAAPGRGESLPIGNFGFGRRICIGRTLAENSLLIVFATILATLEIGPPGGEDGQEDQDVQWSFRGQAYPLPFRCSIVPRSDMAIRLLEDSAGVPEAT</sequence>
<dbReference type="Pfam" id="PF00067">
    <property type="entry name" value="p450"/>
    <property type="match status" value="1"/>
</dbReference>
<dbReference type="CDD" id="cd11065">
    <property type="entry name" value="CYP64-like"/>
    <property type="match status" value="1"/>
</dbReference>
<dbReference type="InterPro" id="IPR050364">
    <property type="entry name" value="Cytochrome_P450_fung"/>
</dbReference>
<evidence type="ECO:0000256" key="7">
    <source>
        <dbReference type="SAM" id="Phobius"/>
    </source>
</evidence>
<keyword evidence="7" id="KW-0812">Transmembrane</keyword>
<dbReference type="GO" id="GO:0004497">
    <property type="term" value="F:monooxygenase activity"/>
    <property type="evidence" value="ECO:0007669"/>
    <property type="project" value="UniProtKB-KW"/>
</dbReference>
<organism evidence="8 9">
    <name type="scientific">Pyricularia oryzae</name>
    <name type="common">Rice blast fungus</name>
    <name type="synonym">Magnaporthe oryzae</name>
    <dbReference type="NCBI Taxonomy" id="318829"/>
    <lineage>
        <taxon>Eukaryota</taxon>
        <taxon>Fungi</taxon>
        <taxon>Dikarya</taxon>
        <taxon>Ascomycota</taxon>
        <taxon>Pezizomycotina</taxon>
        <taxon>Sordariomycetes</taxon>
        <taxon>Sordariomycetidae</taxon>
        <taxon>Magnaporthales</taxon>
        <taxon>Pyriculariaceae</taxon>
        <taxon>Pyricularia</taxon>
    </lineage>
</organism>
<keyword evidence="2 5" id="KW-0479">Metal-binding</keyword>
<protein>
    <recommendedName>
        <fullName evidence="10">Cytochrome P450 2C31</fullName>
    </recommendedName>
</protein>
<dbReference type="PANTHER" id="PTHR46300:SF5">
    <property type="entry name" value="CYTOCHROME P450"/>
    <property type="match status" value="1"/>
</dbReference>
<keyword evidence="5 6" id="KW-0349">Heme</keyword>
<keyword evidence="4 5" id="KW-0408">Iron</keyword>
<evidence type="ECO:0000256" key="4">
    <source>
        <dbReference type="ARBA" id="ARBA00023004"/>
    </source>
</evidence>
<dbReference type="AlphaFoldDB" id="A0A4P7NJ68"/>
<dbReference type="PROSITE" id="PS00086">
    <property type="entry name" value="CYTOCHROME_P450"/>
    <property type="match status" value="1"/>
</dbReference>
<dbReference type="PRINTS" id="PR00385">
    <property type="entry name" value="P450"/>
</dbReference>
<dbReference type="Proteomes" id="UP000294847">
    <property type="component" value="Chromosome 5"/>
</dbReference>
<evidence type="ECO:0000256" key="5">
    <source>
        <dbReference type="PIRSR" id="PIRSR602401-1"/>
    </source>
</evidence>
<keyword evidence="7" id="KW-1133">Transmembrane helix</keyword>